<dbReference type="Pfam" id="PF04592">
    <property type="entry name" value="SelP_N"/>
    <property type="match status" value="1"/>
</dbReference>
<evidence type="ECO:0000259" key="3">
    <source>
        <dbReference type="Pfam" id="PF04592"/>
    </source>
</evidence>
<keyword evidence="2" id="KW-0472">Membrane</keyword>
<dbReference type="InterPro" id="IPR007671">
    <property type="entry name" value="Selenoprotein-P_N"/>
</dbReference>
<dbReference type="OrthoDB" id="6134775at2759"/>
<feature type="compositionally biased region" description="Polar residues" evidence="1">
    <location>
        <begin position="511"/>
        <end position="540"/>
    </location>
</feature>
<dbReference type="Proteomes" id="UP000279307">
    <property type="component" value="Chromosome 1"/>
</dbReference>
<reference evidence="4" key="1">
    <citation type="journal article" date="2018" name="Genome Res.">
        <title>The genomic architecture and molecular evolution of ant odorant receptors.</title>
        <authorList>
            <person name="McKenzie S.K."/>
            <person name="Kronauer D.J.C."/>
        </authorList>
    </citation>
    <scope>NUCLEOTIDE SEQUENCE [LARGE SCALE GENOMIC DNA]</scope>
    <source>
        <strain evidence="4">Clonal line C1</strain>
    </source>
</reference>
<dbReference type="EMBL" id="QOIP01000001">
    <property type="protein sequence ID" value="RLU26522.1"/>
    <property type="molecule type" value="Genomic_DNA"/>
</dbReference>
<proteinExistence type="predicted"/>
<feature type="compositionally biased region" description="Polar residues" evidence="1">
    <location>
        <begin position="243"/>
        <end position="276"/>
    </location>
</feature>
<keyword evidence="2" id="KW-0812">Transmembrane</keyword>
<keyword evidence="2" id="KW-1133">Transmembrane helix</keyword>
<sequence length="613" mass="68178">MRDLLRLLSYEQKCVSVMLIGNFLLIAALLVVSFASGETTTYSRVSRVLGVNGDRWSRVRKRQEEPKYFEQCHSVNIWREHLGHVCVLAFLDPSWQYSFRQAVICGRLTYQVIVPWSILHLPYVKATILSTCLEDPCGGCDSSTYKLLDDKEYLSGLTNGTERETDPGKADNIDADPIRTTERLGNATSQLGYLGLRLNESLEEEHTESNIPPVPTDEATDNADRLDLAGVTELSVEPGITYQFDNDTTESSIGESHPGSQGTSTNSNPASETTFGSREDDPARQGMFTPRKNDSANYGEMKDRVLMLDEPATGDNVTGADGISTIKMTISDDADDGEASGSDGNANNSSDNLSERGQSDSVDKTSEIEDAARTGDVRFLPLPLRIIMYAPHVHRDGEKTRKYTHLILRTDDPDYHGHLDSGFSVTPADSSRIRILSDHVNLQASDLQVGSNSKEHDQAGIKINQHTGDTLGDTDQNYIFDRDESPGLYGEVGDYWRSYENSDITDRNETSNDNYNNTTISHNEQQHGNATEHSVNVSKSSKADKNYSNEKITMDINAETDSVNPPNIVGVNKINSLGTTINENEQIDREDEARNKLIEHYNKLLTWINYRLN</sequence>
<gene>
    <name evidence="4" type="ORF">DMN91_000318</name>
</gene>
<feature type="transmembrane region" description="Helical" evidence="2">
    <location>
        <begin position="14"/>
        <end position="35"/>
    </location>
</feature>
<evidence type="ECO:0000313" key="4">
    <source>
        <dbReference type="EMBL" id="RLU26522.1"/>
    </source>
</evidence>
<feature type="compositionally biased region" description="Low complexity" evidence="1">
    <location>
        <begin position="339"/>
        <end position="352"/>
    </location>
</feature>
<feature type="compositionally biased region" description="Basic and acidic residues" evidence="1">
    <location>
        <begin position="353"/>
        <end position="369"/>
    </location>
</feature>
<dbReference type="AlphaFoldDB" id="A0A3L8E1W6"/>
<feature type="region of interest" description="Disordered" evidence="1">
    <location>
        <begin position="503"/>
        <end position="545"/>
    </location>
</feature>
<feature type="region of interest" description="Disordered" evidence="1">
    <location>
        <begin position="243"/>
        <end position="299"/>
    </location>
</feature>
<protein>
    <recommendedName>
        <fullName evidence="3">Selenoprotein P N-terminal domain-containing protein</fullName>
    </recommendedName>
</protein>
<reference evidence="4" key="2">
    <citation type="submission" date="2018-07" db="EMBL/GenBank/DDBJ databases">
        <authorList>
            <person name="Mckenzie S.K."/>
            <person name="Kronauer D.J.C."/>
        </authorList>
    </citation>
    <scope>NUCLEOTIDE SEQUENCE</scope>
    <source>
        <strain evidence="4">Clonal line C1</strain>
    </source>
</reference>
<accession>A0A3L8E1W6</accession>
<evidence type="ECO:0000256" key="2">
    <source>
        <dbReference type="SAM" id="Phobius"/>
    </source>
</evidence>
<organism evidence="4">
    <name type="scientific">Ooceraea biroi</name>
    <name type="common">Clonal raider ant</name>
    <name type="synonym">Cerapachys biroi</name>
    <dbReference type="NCBI Taxonomy" id="2015173"/>
    <lineage>
        <taxon>Eukaryota</taxon>
        <taxon>Metazoa</taxon>
        <taxon>Ecdysozoa</taxon>
        <taxon>Arthropoda</taxon>
        <taxon>Hexapoda</taxon>
        <taxon>Insecta</taxon>
        <taxon>Pterygota</taxon>
        <taxon>Neoptera</taxon>
        <taxon>Endopterygota</taxon>
        <taxon>Hymenoptera</taxon>
        <taxon>Apocrita</taxon>
        <taxon>Aculeata</taxon>
        <taxon>Formicoidea</taxon>
        <taxon>Formicidae</taxon>
        <taxon>Dorylinae</taxon>
        <taxon>Ooceraea</taxon>
    </lineage>
</organism>
<feature type="region of interest" description="Disordered" evidence="1">
    <location>
        <begin position="202"/>
        <end position="221"/>
    </location>
</feature>
<evidence type="ECO:0000256" key="1">
    <source>
        <dbReference type="SAM" id="MobiDB-lite"/>
    </source>
</evidence>
<name>A0A3L8E1W6_OOCBI</name>
<feature type="domain" description="Selenoprotein P N-terminal" evidence="3">
    <location>
        <begin position="105"/>
        <end position="149"/>
    </location>
</feature>
<comment type="caution">
    <text evidence="4">The sequence shown here is derived from an EMBL/GenBank/DDBJ whole genome shotgun (WGS) entry which is preliminary data.</text>
</comment>
<feature type="region of interest" description="Disordered" evidence="1">
    <location>
        <begin position="332"/>
        <end position="369"/>
    </location>
</feature>